<name>A0A842I5X3_9RHOB</name>
<feature type="region of interest" description="Disordered" evidence="2">
    <location>
        <begin position="111"/>
        <end position="136"/>
    </location>
</feature>
<reference evidence="3 4" key="1">
    <citation type="journal article" date="2017" name="Int. J. Syst. Evol. Microbiol.">
        <title>Gemmobacter straminiformis sp. nov., isolated from an artificial fountain.</title>
        <authorList>
            <person name="Kang J.Y."/>
            <person name="Kim M.J."/>
            <person name="Chun J."/>
            <person name="Son K.P."/>
            <person name="Jahng K.Y."/>
        </authorList>
    </citation>
    <scope>NUCLEOTIDE SEQUENCE [LARGE SCALE GENOMIC DNA]</scope>
    <source>
        <strain evidence="3 4">CAM-8</strain>
    </source>
</reference>
<organism evidence="3 4">
    <name type="scientific">Paragemmobacter straminiformis</name>
    <dbReference type="NCBI Taxonomy" id="2045119"/>
    <lineage>
        <taxon>Bacteria</taxon>
        <taxon>Pseudomonadati</taxon>
        <taxon>Pseudomonadota</taxon>
        <taxon>Alphaproteobacteria</taxon>
        <taxon>Rhodobacterales</taxon>
        <taxon>Paracoccaceae</taxon>
        <taxon>Paragemmobacter</taxon>
    </lineage>
</organism>
<feature type="coiled-coil region" evidence="1">
    <location>
        <begin position="84"/>
        <end position="111"/>
    </location>
</feature>
<gene>
    <name evidence="3" type="ORF">H7F16_04615</name>
</gene>
<dbReference type="AlphaFoldDB" id="A0A842I5X3"/>
<dbReference type="EMBL" id="JACLQD010000001">
    <property type="protein sequence ID" value="MBC2834777.1"/>
    <property type="molecule type" value="Genomic_DNA"/>
</dbReference>
<sequence>MNERSKTLSLMALKERARMALTLGEVREVAVQKAEAARTAERLAAALAERRVSQGAVQSMATLRAERGMVGQILTEIDRQCAREAALAQALAEAQAKLAKEEHRLSLLTDKAKAARQGEAEARQALRDAAMPPRRR</sequence>
<dbReference type="Proteomes" id="UP000555411">
    <property type="component" value="Unassembled WGS sequence"/>
</dbReference>
<dbReference type="RefSeq" id="WP_185796350.1">
    <property type="nucleotide sequence ID" value="NZ_JACLQD010000001.1"/>
</dbReference>
<evidence type="ECO:0000256" key="2">
    <source>
        <dbReference type="SAM" id="MobiDB-lite"/>
    </source>
</evidence>
<accession>A0A842I5X3</accession>
<keyword evidence="4" id="KW-1185">Reference proteome</keyword>
<evidence type="ECO:0000256" key="1">
    <source>
        <dbReference type="SAM" id="Coils"/>
    </source>
</evidence>
<keyword evidence="1" id="KW-0175">Coiled coil</keyword>
<comment type="caution">
    <text evidence="3">The sequence shown here is derived from an EMBL/GenBank/DDBJ whole genome shotgun (WGS) entry which is preliminary data.</text>
</comment>
<proteinExistence type="predicted"/>
<evidence type="ECO:0000313" key="3">
    <source>
        <dbReference type="EMBL" id="MBC2834777.1"/>
    </source>
</evidence>
<evidence type="ECO:0000313" key="4">
    <source>
        <dbReference type="Proteomes" id="UP000555411"/>
    </source>
</evidence>
<feature type="compositionally biased region" description="Basic and acidic residues" evidence="2">
    <location>
        <begin position="111"/>
        <end position="126"/>
    </location>
</feature>
<protein>
    <submittedName>
        <fullName evidence="3">Uncharacterized protein</fullName>
    </submittedName>
</protein>